<dbReference type="Gene3D" id="3.40.47.10">
    <property type="match status" value="1"/>
</dbReference>
<dbReference type="RefSeq" id="WP_087214509.1">
    <property type="nucleotide sequence ID" value="NZ_NFLC01000009.1"/>
</dbReference>
<sequence>MLQIFQTAHYVPQKIITNEDLSKMMNTSDEWIYSRTGIKTRHIVETENTSDLCINVARQLLDKANISPEQIGFILVATMTPDYQSPSVACQVQGAIDAHQAFAFDLTAACAGFVYALHTAKGLLHDLPAGQVGMIIGGETLSKVVNWQDRTTSVLFGDAAAGVLVRSSEKFGIIKSRCYADGHYAQSLTSGFIANQSPFRLSQEMISDKLNMKGRDIFDFTTRTVANSLDEFLGEAKDSVDYFLLHQANVRILDIMAKKLKVDRAKFLQNMEYYGNSSAASIPLLLSESVEKGIIQMNSHQQLVFSGFGGGLSYGHILTTI</sequence>
<dbReference type="AlphaFoldDB" id="A0A1Y4QYZ7"/>
<dbReference type="EMBL" id="NFLC01000009">
    <property type="protein sequence ID" value="OUQ10489.1"/>
    <property type="molecule type" value="Genomic_DNA"/>
</dbReference>
<evidence type="ECO:0000256" key="4">
    <source>
        <dbReference type="ARBA" id="ARBA00022832"/>
    </source>
</evidence>
<dbReference type="NCBIfam" id="TIGR00747">
    <property type="entry name" value="fabH"/>
    <property type="match status" value="1"/>
</dbReference>
<reference evidence="13" key="1">
    <citation type="submission" date="2017-04" db="EMBL/GenBank/DDBJ databases">
        <title>Function of individual gut microbiota members based on whole genome sequencing of pure cultures obtained from chicken caecum.</title>
        <authorList>
            <person name="Medvecky M."/>
            <person name="Cejkova D."/>
            <person name="Polansky O."/>
            <person name="Karasova D."/>
            <person name="Kubasova T."/>
            <person name="Cizek A."/>
            <person name="Rychlik I."/>
        </authorList>
    </citation>
    <scope>NUCLEOTIDE SEQUENCE [LARGE SCALE GENOMIC DNA]</scope>
    <source>
        <strain evidence="13">An144</strain>
    </source>
</reference>
<accession>A0A1Y4QYZ7</accession>
<keyword evidence="4 9" id="KW-0276">Fatty acid metabolism</keyword>
<evidence type="ECO:0000256" key="9">
    <source>
        <dbReference type="HAMAP-Rule" id="MF_01815"/>
    </source>
</evidence>
<keyword evidence="3 9" id="KW-0808">Transferase</keyword>
<keyword evidence="2 9" id="KW-0444">Lipid biosynthesis</keyword>
<dbReference type="Proteomes" id="UP000196074">
    <property type="component" value="Unassembled WGS sequence"/>
</dbReference>
<keyword evidence="6 9" id="KW-0275">Fatty acid biosynthesis</keyword>
<dbReference type="GO" id="GO:0005737">
    <property type="term" value="C:cytoplasm"/>
    <property type="evidence" value="ECO:0007669"/>
    <property type="project" value="UniProtKB-SubCell"/>
</dbReference>
<keyword evidence="8 9" id="KW-0012">Acyltransferase</keyword>
<feature type="active site" evidence="9">
    <location>
        <position position="246"/>
    </location>
</feature>
<dbReference type="GO" id="GO:0033818">
    <property type="term" value="F:beta-ketoacyl-acyl-carrier-protein synthase III activity"/>
    <property type="evidence" value="ECO:0007669"/>
    <property type="project" value="UniProtKB-UniRule"/>
</dbReference>
<protein>
    <recommendedName>
        <fullName evidence="9">Beta-ketoacyl-[acyl-carrier-protein] synthase III</fullName>
        <shortName evidence="9">Beta-ketoacyl-ACP synthase III</shortName>
        <shortName evidence="9">KAS III</shortName>
        <ecNumber evidence="9">2.3.1.180</ecNumber>
    </recommendedName>
    <alternativeName>
        <fullName evidence="9">3-oxoacyl-[acyl-carrier-protein] synthase 3</fullName>
    </alternativeName>
    <alternativeName>
        <fullName evidence="9">3-oxoacyl-[acyl-carrier-protein] synthase III</fullName>
    </alternativeName>
</protein>
<evidence type="ECO:0000259" key="11">
    <source>
        <dbReference type="Pfam" id="PF08545"/>
    </source>
</evidence>
<dbReference type="HAMAP" id="MF_01815">
    <property type="entry name" value="FabH"/>
    <property type="match status" value="1"/>
</dbReference>
<feature type="region of interest" description="ACP-binding" evidence="9">
    <location>
        <begin position="247"/>
        <end position="251"/>
    </location>
</feature>
<comment type="caution">
    <text evidence="12">The sequence shown here is derived from an EMBL/GenBank/DDBJ whole genome shotgun (WGS) entry which is preliminary data.</text>
</comment>
<comment type="similarity">
    <text evidence="1 9">Belongs to the thiolase-like superfamily. FabH family.</text>
</comment>
<dbReference type="Pfam" id="PF08541">
    <property type="entry name" value="ACP_syn_III_C"/>
    <property type="match status" value="1"/>
</dbReference>
<evidence type="ECO:0000256" key="3">
    <source>
        <dbReference type="ARBA" id="ARBA00022679"/>
    </source>
</evidence>
<comment type="pathway">
    <text evidence="9">Lipid metabolism; fatty acid biosynthesis.</text>
</comment>
<dbReference type="InterPro" id="IPR013747">
    <property type="entry name" value="ACP_syn_III_C"/>
</dbReference>
<evidence type="ECO:0000256" key="7">
    <source>
        <dbReference type="ARBA" id="ARBA00023268"/>
    </source>
</evidence>
<evidence type="ECO:0000259" key="10">
    <source>
        <dbReference type="Pfam" id="PF08541"/>
    </source>
</evidence>
<evidence type="ECO:0000256" key="2">
    <source>
        <dbReference type="ARBA" id="ARBA00022516"/>
    </source>
</evidence>
<dbReference type="GO" id="GO:0006633">
    <property type="term" value="P:fatty acid biosynthetic process"/>
    <property type="evidence" value="ECO:0007669"/>
    <property type="project" value="UniProtKB-UniRule"/>
</dbReference>
<organism evidence="12 13">
    <name type="scientific">Enterococcus cecorum</name>
    <dbReference type="NCBI Taxonomy" id="44008"/>
    <lineage>
        <taxon>Bacteria</taxon>
        <taxon>Bacillati</taxon>
        <taxon>Bacillota</taxon>
        <taxon>Bacilli</taxon>
        <taxon>Lactobacillales</taxon>
        <taxon>Enterococcaceae</taxon>
        <taxon>Enterococcus</taxon>
    </lineage>
</organism>
<dbReference type="InterPro" id="IPR004655">
    <property type="entry name" value="FabH"/>
</dbReference>
<dbReference type="PANTHER" id="PTHR43091">
    <property type="entry name" value="3-OXOACYL-[ACYL-CARRIER-PROTEIN] SYNTHASE"/>
    <property type="match status" value="1"/>
</dbReference>
<feature type="domain" description="Beta-ketoacyl-[acyl-carrier-protein] synthase III C-terminal" evidence="10">
    <location>
        <begin position="236"/>
        <end position="318"/>
    </location>
</feature>
<dbReference type="UniPathway" id="UPA00094"/>
<dbReference type="InterPro" id="IPR013751">
    <property type="entry name" value="ACP_syn_III_N"/>
</dbReference>
<dbReference type="SUPFAM" id="SSF53901">
    <property type="entry name" value="Thiolase-like"/>
    <property type="match status" value="1"/>
</dbReference>
<comment type="subunit">
    <text evidence="9">Homodimer.</text>
</comment>
<keyword evidence="7 9" id="KW-0511">Multifunctional enzyme</keyword>
<evidence type="ECO:0000256" key="1">
    <source>
        <dbReference type="ARBA" id="ARBA00008642"/>
    </source>
</evidence>
<evidence type="ECO:0000313" key="12">
    <source>
        <dbReference type="EMBL" id="OUQ10489.1"/>
    </source>
</evidence>
<gene>
    <name evidence="9" type="primary">fabH</name>
    <name evidence="12" type="ORF">B5E88_05875</name>
</gene>
<dbReference type="InterPro" id="IPR016039">
    <property type="entry name" value="Thiolase-like"/>
</dbReference>
<dbReference type="EC" id="2.3.1.180" evidence="9"/>
<keyword evidence="5 9" id="KW-0443">Lipid metabolism</keyword>
<dbReference type="PANTHER" id="PTHR43091:SF1">
    <property type="entry name" value="BETA-KETOACYL-[ACYL-CARRIER-PROTEIN] SYNTHASE III, CHLOROPLASTIC"/>
    <property type="match status" value="1"/>
</dbReference>
<evidence type="ECO:0000256" key="6">
    <source>
        <dbReference type="ARBA" id="ARBA00023160"/>
    </source>
</evidence>
<feature type="active site" evidence="9">
    <location>
        <position position="110"/>
    </location>
</feature>
<dbReference type="GO" id="GO:0004315">
    <property type="term" value="F:3-oxoacyl-[acyl-carrier-protein] synthase activity"/>
    <property type="evidence" value="ECO:0007669"/>
    <property type="project" value="InterPro"/>
</dbReference>
<name>A0A1Y4QYZ7_9ENTE</name>
<dbReference type="CDD" id="cd00830">
    <property type="entry name" value="KAS_III"/>
    <property type="match status" value="1"/>
</dbReference>
<comment type="function">
    <text evidence="9">Catalyzes the condensation reaction of fatty acid synthesis by the addition to an acyl acceptor of two carbons from malonyl-ACP. Catalyzes the first condensation reaction which initiates fatty acid synthesis and may therefore play a role in governing the total rate of fatty acid production. Possesses both acetoacetyl-ACP synthase and acetyl transacylase activities. Its substrate specificity determines the biosynthesis of branched-chain and/or straight-chain of fatty acids.</text>
</comment>
<proteinExistence type="inferred from homology"/>
<comment type="subcellular location">
    <subcellularLocation>
        <location evidence="9">Cytoplasm</location>
    </subcellularLocation>
</comment>
<keyword evidence="9" id="KW-0963">Cytoplasm</keyword>
<evidence type="ECO:0000313" key="13">
    <source>
        <dbReference type="Proteomes" id="UP000196074"/>
    </source>
</evidence>
<comment type="domain">
    <text evidence="9">The last Arg residue of the ACP-binding site is essential for the weak association between ACP/AcpP and FabH.</text>
</comment>
<comment type="catalytic activity">
    <reaction evidence="9">
        <text>malonyl-[ACP] + acetyl-CoA + H(+) = 3-oxobutanoyl-[ACP] + CO2 + CoA</text>
        <dbReference type="Rhea" id="RHEA:12080"/>
        <dbReference type="Rhea" id="RHEA-COMP:9623"/>
        <dbReference type="Rhea" id="RHEA-COMP:9625"/>
        <dbReference type="ChEBI" id="CHEBI:15378"/>
        <dbReference type="ChEBI" id="CHEBI:16526"/>
        <dbReference type="ChEBI" id="CHEBI:57287"/>
        <dbReference type="ChEBI" id="CHEBI:57288"/>
        <dbReference type="ChEBI" id="CHEBI:78449"/>
        <dbReference type="ChEBI" id="CHEBI:78450"/>
        <dbReference type="EC" id="2.3.1.180"/>
    </reaction>
</comment>
<feature type="domain" description="Beta-ketoacyl-[acyl-carrier-protein] synthase III N-terminal" evidence="11">
    <location>
        <begin position="104"/>
        <end position="182"/>
    </location>
</feature>
<evidence type="ECO:0000256" key="8">
    <source>
        <dbReference type="ARBA" id="ARBA00023315"/>
    </source>
</evidence>
<dbReference type="Pfam" id="PF08545">
    <property type="entry name" value="ACP_syn_III"/>
    <property type="match status" value="1"/>
</dbReference>
<evidence type="ECO:0000256" key="5">
    <source>
        <dbReference type="ARBA" id="ARBA00023098"/>
    </source>
</evidence>
<dbReference type="NCBIfam" id="NF006829">
    <property type="entry name" value="PRK09352.1"/>
    <property type="match status" value="1"/>
</dbReference>
<feature type="active site" evidence="9">
    <location>
        <position position="276"/>
    </location>
</feature>